<sequence length="504" mass="54506">MFGRDGEAGSADRPVFDVLRWASNRSSSLAAAAFVFVVYAPLAGRRSAWSDDFPRLLDKDSLITDSVDDGRPVLGLVNRLVLGSADTIGDLAVPRLLGVIGIAALIGYLAAELRKLDWSASSATLIACSIALLPPFHGYAGWATVFSYPWFILLGAWSGSLWVEAVHLRSWMRAALGFGCFLIAMLAYPPAAMFCWAVLGIRHASRPVALPSMFREALAMGCLVVGSGVVAIGVGKVVMGALDVEPTRLGVVESLPELVEKMVWFLTHPVVVAARPFIILSPGEVVAVLTAGPVLALILVGLSISRSGAPGNRLAAVGLLLTVSALTMTAHLVSVDNQIEYRFMAGIVVLTWVYIVVAVRAVYRRLMAERTAGRWVGAVGVPVLLVVVTVATWMAWTNVHQVFVGPAEVKEEYLVDRLGEFDPDQHDRIVVLQPADGWPSRSNLGIFSSRTDLGHDWVVEPNVRLLLAERFGRTEGPEVLVTYEPTELGPRDFGLDLRPLRNRL</sequence>
<evidence type="ECO:0000256" key="1">
    <source>
        <dbReference type="SAM" id="Phobius"/>
    </source>
</evidence>
<accession>A0A381TST9</accession>
<organism evidence="2">
    <name type="scientific">marine metagenome</name>
    <dbReference type="NCBI Taxonomy" id="408172"/>
    <lineage>
        <taxon>unclassified sequences</taxon>
        <taxon>metagenomes</taxon>
        <taxon>ecological metagenomes</taxon>
    </lineage>
</organism>
<feature type="transmembrane region" description="Helical" evidence="1">
    <location>
        <begin position="29"/>
        <end position="48"/>
    </location>
</feature>
<protein>
    <recommendedName>
        <fullName evidence="3">Glycosyltransferase RgtA/B/C/D-like domain-containing protein</fullName>
    </recommendedName>
</protein>
<proteinExistence type="predicted"/>
<feature type="transmembrane region" description="Helical" evidence="1">
    <location>
        <begin position="175"/>
        <end position="201"/>
    </location>
</feature>
<gene>
    <name evidence="2" type="ORF">METZ01_LOCUS71768</name>
</gene>
<feature type="transmembrane region" description="Helical" evidence="1">
    <location>
        <begin position="285"/>
        <end position="302"/>
    </location>
</feature>
<evidence type="ECO:0000313" key="2">
    <source>
        <dbReference type="EMBL" id="SVA18914.1"/>
    </source>
</evidence>
<keyword evidence="1" id="KW-0472">Membrane</keyword>
<feature type="transmembrane region" description="Helical" evidence="1">
    <location>
        <begin position="217"/>
        <end position="242"/>
    </location>
</feature>
<keyword evidence="1" id="KW-1133">Transmembrane helix</keyword>
<feature type="transmembrane region" description="Helical" evidence="1">
    <location>
        <begin position="92"/>
        <end position="111"/>
    </location>
</feature>
<name>A0A381TST9_9ZZZZ</name>
<dbReference type="AlphaFoldDB" id="A0A381TST9"/>
<feature type="transmembrane region" description="Helical" evidence="1">
    <location>
        <begin position="142"/>
        <end position="163"/>
    </location>
</feature>
<dbReference type="EMBL" id="UINC01005077">
    <property type="protein sequence ID" value="SVA18914.1"/>
    <property type="molecule type" value="Genomic_DNA"/>
</dbReference>
<feature type="transmembrane region" description="Helical" evidence="1">
    <location>
        <begin position="262"/>
        <end position="279"/>
    </location>
</feature>
<feature type="transmembrane region" description="Helical" evidence="1">
    <location>
        <begin position="314"/>
        <end position="335"/>
    </location>
</feature>
<keyword evidence="1" id="KW-0812">Transmembrane</keyword>
<reference evidence="2" key="1">
    <citation type="submission" date="2018-05" db="EMBL/GenBank/DDBJ databases">
        <authorList>
            <person name="Lanie J.A."/>
            <person name="Ng W.-L."/>
            <person name="Kazmierczak K.M."/>
            <person name="Andrzejewski T.M."/>
            <person name="Davidsen T.M."/>
            <person name="Wayne K.J."/>
            <person name="Tettelin H."/>
            <person name="Glass J.I."/>
            <person name="Rusch D."/>
            <person name="Podicherti R."/>
            <person name="Tsui H.-C.T."/>
            <person name="Winkler M.E."/>
        </authorList>
    </citation>
    <scope>NUCLEOTIDE SEQUENCE</scope>
</reference>
<evidence type="ECO:0008006" key="3">
    <source>
        <dbReference type="Google" id="ProtNLM"/>
    </source>
</evidence>
<feature type="transmembrane region" description="Helical" evidence="1">
    <location>
        <begin position="341"/>
        <end position="363"/>
    </location>
</feature>
<feature type="transmembrane region" description="Helical" evidence="1">
    <location>
        <begin position="375"/>
        <end position="396"/>
    </location>
</feature>
<feature type="transmembrane region" description="Helical" evidence="1">
    <location>
        <begin position="118"/>
        <end position="136"/>
    </location>
</feature>